<evidence type="ECO:0000256" key="3">
    <source>
        <dbReference type="ARBA" id="ARBA00023002"/>
    </source>
</evidence>
<dbReference type="Proteomes" id="UP000320475">
    <property type="component" value="Unassembled WGS sequence"/>
</dbReference>
<dbReference type="SUPFAM" id="SSF51735">
    <property type="entry name" value="NAD(P)-binding Rossmann-fold domains"/>
    <property type="match status" value="1"/>
</dbReference>
<dbReference type="InterPro" id="IPR028939">
    <property type="entry name" value="P5C_Rdtase_cat_N"/>
</dbReference>
<comment type="similarity">
    <text evidence="1">Belongs to the pyrroline-5-carboxylate reductase family.</text>
</comment>
<dbReference type="SUPFAM" id="SSF48179">
    <property type="entry name" value="6-phosphogluconate dehydrogenase C-terminal domain-like"/>
    <property type="match status" value="1"/>
</dbReference>
<dbReference type="InterPro" id="IPR036291">
    <property type="entry name" value="NAD(P)-bd_dom_sf"/>
</dbReference>
<dbReference type="InterPro" id="IPR000304">
    <property type="entry name" value="Pyrroline-COOH_reductase"/>
</dbReference>
<dbReference type="FunFam" id="1.10.3730.10:FF:000001">
    <property type="entry name" value="Pyrroline-5-carboxylate reductase"/>
    <property type="match status" value="1"/>
</dbReference>
<comment type="caution">
    <text evidence="6">The sequence shown here is derived from an EMBL/GenBank/DDBJ whole genome shotgun (WGS) entry which is preliminary data.</text>
</comment>
<organism evidence="6 8">
    <name type="scientific">Synchytrium endobioticum</name>
    <dbReference type="NCBI Taxonomy" id="286115"/>
    <lineage>
        <taxon>Eukaryota</taxon>
        <taxon>Fungi</taxon>
        <taxon>Fungi incertae sedis</taxon>
        <taxon>Chytridiomycota</taxon>
        <taxon>Chytridiomycota incertae sedis</taxon>
        <taxon>Chytridiomycetes</taxon>
        <taxon>Synchytriales</taxon>
        <taxon>Synchytriaceae</taxon>
        <taxon>Synchytrium</taxon>
    </lineage>
</organism>
<accession>A0A507CEE5</accession>
<dbReference type="AlphaFoldDB" id="A0A507CEE5"/>
<keyword evidence="2" id="KW-0521">NADP</keyword>
<evidence type="ECO:0000259" key="5">
    <source>
        <dbReference type="Pfam" id="PF14748"/>
    </source>
</evidence>
<name>A0A507CEE5_9FUNG</name>
<dbReference type="Gene3D" id="3.40.50.720">
    <property type="entry name" value="NAD(P)-binding Rossmann-like Domain"/>
    <property type="match status" value="1"/>
</dbReference>
<dbReference type="STRING" id="286115.A0A507CEE5"/>
<keyword evidence="3" id="KW-0560">Oxidoreductase</keyword>
<dbReference type="PANTHER" id="PTHR11645">
    <property type="entry name" value="PYRROLINE-5-CARBOXYLATE REDUCTASE"/>
    <property type="match status" value="1"/>
</dbReference>
<dbReference type="Pfam" id="PF14748">
    <property type="entry name" value="P5CR_dimer"/>
    <property type="match status" value="1"/>
</dbReference>
<dbReference type="Proteomes" id="UP000317494">
    <property type="component" value="Unassembled WGS sequence"/>
</dbReference>
<gene>
    <name evidence="6" type="primary">PRO3</name>
    <name evidence="7" type="ORF">SeLEV6574_g04999</name>
    <name evidence="6" type="ORF">SeMB42_g06205</name>
</gene>
<dbReference type="GO" id="GO:0055129">
    <property type="term" value="P:L-proline biosynthetic process"/>
    <property type="evidence" value="ECO:0007669"/>
    <property type="project" value="TreeGrafter"/>
</dbReference>
<dbReference type="VEuPathDB" id="FungiDB:SeMB42_g06205"/>
<dbReference type="GO" id="GO:0004735">
    <property type="term" value="F:pyrroline-5-carboxylate reductase activity"/>
    <property type="evidence" value="ECO:0007669"/>
    <property type="project" value="InterPro"/>
</dbReference>
<proteinExistence type="inferred from homology"/>
<dbReference type="InterPro" id="IPR008927">
    <property type="entry name" value="6-PGluconate_DH-like_C_sf"/>
</dbReference>
<dbReference type="HAMAP" id="MF_01925">
    <property type="entry name" value="P5C_reductase"/>
    <property type="match status" value="1"/>
</dbReference>
<sequence length="325" mass="34176">MIASSSACSAPLDKSKRIAFIGGGNMASAMIGGLLANAYPPTNIVVSEPTPERAAHLEALFNINVASTNEDAVQFTGHPSRKPADIVILAVKPQVMKLAASALAKAVQSTRPLVISVAAGIRTVDLNRWLSSDENGSILPSARNIAIVRAMPNTPALVSEGATGLFAGLGVTHQQKIETYNVIASVSSRTYWVEQENLIDVVTALSGSGPAYFFFMIECLEQAAHQLGLPKDVARGLAAQTAFGAGKMAVTSKHEPRELRLQVTSPDGTTEAAIRTLETAGTRKIFAQAVVDAMKRSMELGELFGKDSAPVILSSESTCDGASDR</sequence>
<evidence type="ECO:0000259" key="4">
    <source>
        <dbReference type="Pfam" id="PF03807"/>
    </source>
</evidence>
<evidence type="ECO:0000313" key="8">
    <source>
        <dbReference type="Proteomes" id="UP000317494"/>
    </source>
</evidence>
<dbReference type="InterPro" id="IPR029036">
    <property type="entry name" value="P5CR_dimer"/>
</dbReference>
<reference evidence="8 9" key="1">
    <citation type="journal article" date="2019" name="Sci. Rep.">
        <title>Comparative genomics of chytrid fungi reveal insights into the obligate biotrophic and pathogenic lifestyle of Synchytrium endobioticum.</title>
        <authorList>
            <person name="van de Vossenberg B.T.L.H."/>
            <person name="Warris S."/>
            <person name="Nguyen H.D.T."/>
            <person name="van Gent-Pelzer M.P.E."/>
            <person name="Joly D.L."/>
            <person name="van de Geest H.C."/>
            <person name="Bonants P.J.M."/>
            <person name="Smith D.S."/>
            <person name="Levesque C.A."/>
            <person name="van der Lee T.A.J."/>
        </authorList>
    </citation>
    <scope>NUCLEOTIDE SEQUENCE [LARGE SCALE GENOMIC DNA]</scope>
    <source>
        <strain evidence="7 9">LEV6574</strain>
        <strain evidence="6 8">MB42</strain>
    </source>
</reference>
<keyword evidence="8" id="KW-1185">Reference proteome</keyword>
<evidence type="ECO:0000313" key="7">
    <source>
        <dbReference type="EMBL" id="TPX43537.1"/>
    </source>
</evidence>
<evidence type="ECO:0000256" key="2">
    <source>
        <dbReference type="ARBA" id="ARBA00022857"/>
    </source>
</evidence>
<evidence type="ECO:0000313" key="6">
    <source>
        <dbReference type="EMBL" id="TPX39890.1"/>
    </source>
</evidence>
<dbReference type="PANTHER" id="PTHR11645:SF0">
    <property type="entry name" value="PYRROLINE-5-CARBOXYLATE REDUCTASE 3"/>
    <property type="match status" value="1"/>
</dbReference>
<dbReference type="OrthoDB" id="10263291at2759"/>
<evidence type="ECO:0000313" key="9">
    <source>
        <dbReference type="Proteomes" id="UP000320475"/>
    </source>
</evidence>
<feature type="domain" description="Pyrroline-5-carboxylate reductase catalytic N-terminal" evidence="4">
    <location>
        <begin position="17"/>
        <end position="120"/>
    </location>
</feature>
<protein>
    <submittedName>
        <fullName evidence="6">Pyrroline-5-carboxylate reductase</fullName>
    </submittedName>
</protein>
<dbReference type="EMBL" id="QEAN01000334">
    <property type="protein sequence ID" value="TPX39890.1"/>
    <property type="molecule type" value="Genomic_DNA"/>
</dbReference>
<evidence type="ECO:0000256" key="1">
    <source>
        <dbReference type="ARBA" id="ARBA00005525"/>
    </source>
</evidence>
<dbReference type="Gene3D" id="1.10.3730.10">
    <property type="entry name" value="ProC C-terminal domain-like"/>
    <property type="match status" value="1"/>
</dbReference>
<dbReference type="Pfam" id="PF03807">
    <property type="entry name" value="F420_oxidored"/>
    <property type="match status" value="1"/>
</dbReference>
<dbReference type="NCBIfam" id="TIGR00112">
    <property type="entry name" value="proC"/>
    <property type="match status" value="1"/>
</dbReference>
<feature type="domain" description="Pyrroline-5-carboxylate reductase dimerisation" evidence="5">
    <location>
        <begin position="196"/>
        <end position="300"/>
    </location>
</feature>
<dbReference type="EMBL" id="QEAM01000219">
    <property type="protein sequence ID" value="TPX43537.1"/>
    <property type="molecule type" value="Genomic_DNA"/>
</dbReference>